<dbReference type="InterPro" id="IPR011990">
    <property type="entry name" value="TPR-like_helical_dom_sf"/>
</dbReference>
<dbReference type="Gene3D" id="1.10.10.10">
    <property type="entry name" value="Winged helix-like DNA-binding domain superfamily/Winged helix DNA-binding domain"/>
    <property type="match status" value="1"/>
</dbReference>
<dbReference type="GO" id="GO:0000160">
    <property type="term" value="P:phosphorelay signal transduction system"/>
    <property type="evidence" value="ECO:0007669"/>
    <property type="project" value="InterPro"/>
</dbReference>
<dbReference type="SUPFAM" id="SSF46894">
    <property type="entry name" value="C-terminal effector domain of the bipartite response regulators"/>
    <property type="match status" value="1"/>
</dbReference>
<comment type="similarity">
    <text evidence="1">Belongs to the AfsR/DnrI/RedD regulatory family.</text>
</comment>
<dbReference type="SUPFAM" id="SSF48452">
    <property type="entry name" value="TPR-like"/>
    <property type="match status" value="3"/>
</dbReference>
<accession>A0A1I6D2E1</accession>
<keyword evidence="2 3" id="KW-0238">DNA-binding</keyword>
<dbReference type="AlphaFoldDB" id="A0A1I6D2E1"/>
<evidence type="ECO:0000259" key="4">
    <source>
        <dbReference type="PROSITE" id="PS51755"/>
    </source>
</evidence>
<dbReference type="SUPFAM" id="SSF52540">
    <property type="entry name" value="P-loop containing nucleoside triphosphate hydrolases"/>
    <property type="match status" value="1"/>
</dbReference>
<dbReference type="InterPro" id="IPR036388">
    <property type="entry name" value="WH-like_DNA-bd_sf"/>
</dbReference>
<dbReference type="STRING" id="84724.SAMN04488564_101866"/>
<name>A0A1I6D2E1_9PSEU</name>
<dbReference type="InterPro" id="IPR005158">
    <property type="entry name" value="BTAD"/>
</dbReference>
<dbReference type="GO" id="GO:0006355">
    <property type="term" value="P:regulation of DNA-templated transcription"/>
    <property type="evidence" value="ECO:0007669"/>
    <property type="project" value="InterPro"/>
</dbReference>
<dbReference type="EMBL" id="FOYL01000001">
    <property type="protein sequence ID" value="SFQ99483.1"/>
    <property type="molecule type" value="Genomic_DNA"/>
</dbReference>
<dbReference type="Pfam" id="PF03704">
    <property type="entry name" value="BTAD"/>
    <property type="match status" value="1"/>
</dbReference>
<dbReference type="PROSITE" id="PS51755">
    <property type="entry name" value="OMPR_PHOB"/>
    <property type="match status" value="1"/>
</dbReference>
<dbReference type="PANTHER" id="PTHR35807">
    <property type="entry name" value="TRANSCRIPTIONAL REGULATOR REDD-RELATED"/>
    <property type="match status" value="1"/>
</dbReference>
<dbReference type="InterPro" id="IPR051677">
    <property type="entry name" value="AfsR-DnrI-RedD_regulator"/>
</dbReference>
<evidence type="ECO:0000313" key="5">
    <source>
        <dbReference type="EMBL" id="SFQ99483.1"/>
    </source>
</evidence>
<organism evidence="5 6">
    <name type="scientific">Lentzea waywayandensis</name>
    <dbReference type="NCBI Taxonomy" id="84724"/>
    <lineage>
        <taxon>Bacteria</taxon>
        <taxon>Bacillati</taxon>
        <taxon>Actinomycetota</taxon>
        <taxon>Actinomycetes</taxon>
        <taxon>Pseudonocardiales</taxon>
        <taxon>Pseudonocardiaceae</taxon>
        <taxon>Lentzea</taxon>
    </lineage>
</organism>
<dbReference type="OrthoDB" id="134985at2"/>
<evidence type="ECO:0000256" key="3">
    <source>
        <dbReference type="PROSITE-ProRule" id="PRU01091"/>
    </source>
</evidence>
<dbReference type="Pfam" id="PF00486">
    <property type="entry name" value="Trans_reg_C"/>
    <property type="match status" value="1"/>
</dbReference>
<evidence type="ECO:0000256" key="2">
    <source>
        <dbReference type="ARBA" id="ARBA00023125"/>
    </source>
</evidence>
<dbReference type="InterPro" id="IPR001867">
    <property type="entry name" value="OmpR/PhoB-type_DNA-bd"/>
</dbReference>
<dbReference type="RefSeq" id="WP_093588370.1">
    <property type="nucleotide sequence ID" value="NZ_FOYL01000001.1"/>
</dbReference>
<dbReference type="GO" id="GO:0003677">
    <property type="term" value="F:DNA binding"/>
    <property type="evidence" value="ECO:0007669"/>
    <property type="project" value="UniProtKB-UniRule"/>
</dbReference>
<proteinExistence type="inferred from homology"/>
<reference evidence="6" key="1">
    <citation type="submission" date="2016-10" db="EMBL/GenBank/DDBJ databases">
        <authorList>
            <person name="Varghese N."/>
            <person name="Submissions S."/>
        </authorList>
    </citation>
    <scope>NUCLEOTIDE SEQUENCE [LARGE SCALE GENOMIC DNA]</scope>
    <source>
        <strain evidence="6">DSM 44232</strain>
    </source>
</reference>
<dbReference type="Proteomes" id="UP000198583">
    <property type="component" value="Unassembled WGS sequence"/>
</dbReference>
<protein>
    <submittedName>
        <fullName evidence="5">ATP-, maltotriose-and DNA-dependent transcriptional regulator MalT</fullName>
    </submittedName>
</protein>
<dbReference type="InterPro" id="IPR016032">
    <property type="entry name" value="Sig_transdc_resp-reg_C-effctor"/>
</dbReference>
<keyword evidence="6" id="KW-1185">Reference proteome</keyword>
<dbReference type="Gene3D" id="1.25.40.10">
    <property type="entry name" value="Tetratricopeptide repeat domain"/>
    <property type="match status" value="3"/>
</dbReference>
<feature type="domain" description="OmpR/PhoB-type" evidence="4">
    <location>
        <begin position="745"/>
        <end position="852"/>
    </location>
</feature>
<dbReference type="SMART" id="SM01043">
    <property type="entry name" value="BTAD"/>
    <property type="match status" value="1"/>
</dbReference>
<feature type="DNA-binding region" description="OmpR/PhoB-type" evidence="3">
    <location>
        <begin position="745"/>
        <end position="852"/>
    </location>
</feature>
<evidence type="ECO:0000256" key="1">
    <source>
        <dbReference type="ARBA" id="ARBA00005820"/>
    </source>
</evidence>
<evidence type="ECO:0000313" key="6">
    <source>
        <dbReference type="Proteomes" id="UP000198583"/>
    </source>
</evidence>
<gene>
    <name evidence="5" type="ORF">SAMN04488564_101866</name>
</gene>
<dbReference type="InterPro" id="IPR027417">
    <property type="entry name" value="P-loop_NTPase"/>
</dbReference>
<sequence length="1001" mass="107696">MLQPALPARLVDRPALTATLDAASAHKVVVVKAGPGWGKTTSVAAWAATRRACWLNAADAGTSLERLSRGLLRALRQRLPRLPAELITTTAQGADTVASLIRGLLDVHLDEPVVLVVDDAGALPEGSDSARLIESLCLRGPELLSVVLLTRGELGFDPGPVSEIDSRQLAFTEQEIAALVDADAAGVLARTGGWPAAVVLNGEGHSEDELAASVLAAEPEENRELLRAIATLGRVSTALCVALGFTDVRETLRGLARRGLLTGPDWSVLEPIAELSRRDTEDPEIRVKAAVFCERTGAHAEALRHLVAARKWDLVAQLLLRGDERIVAGGDADAVLAALEQLEIDDSRLHLVWGFALQHKGDWLGALHCYEQAGERTVRSSWRMGQLHALAGQTDKAVEVFERTVFDAVASLDEVRLLSLAVRWFRETGRHEKARELAGRCAETARRCGGHAAFAWSSRACGLLAGFDGDRAAFELHYGQAVDRARRAGCRMLELTIRSERAWFLAAETDPAQALAEIDEILVLGRQAGLTGHEPDCLGVRALAAVRLGRFDDALRDAGRCPRHLVIKAEVHRRRGEPGQAQAFLDEAMALPGTDPLVCATLARVVAGEDPGRARQLAEQAVATSQVLRLREVPALLARGWVAVLAGDRETARADAATARALAGRRGDKAGLADALQLAAATSADRKALLAEAVMVWKAADDPVGAAIAELAVARLTGVDVVRFENAVHAHGVRTDVSMADVLGAGAPRSARIVVRTLGGFQVLRDGVPVPSALWQSKKARDLLKILAGNSGRPVPRPQLVELLWPDDLSDRTANRLSVLLSTLRTVLCVPGLPADAEPLVADRDTVSLDLSLVDLDVAGFLGAASTALVAHRRGDQAALPLLIAADELYLGEFLAEEPYEQWAIQVREEVLGRYTAVLRALVQLVRDPDQQVGYLVRMLELDRYDEGAHVRLVKALRAAGRHGEARRRYQVYLEQMREIGVRPSEPDLFGDRPSGVLRAG</sequence>